<evidence type="ECO:0000313" key="3">
    <source>
        <dbReference type="Proteomes" id="UP001497457"/>
    </source>
</evidence>
<keyword evidence="3" id="KW-1185">Reference proteome</keyword>
<dbReference type="PANTHER" id="PTHR33074:SF76">
    <property type="entry name" value="OS11G0569701 PROTEIN"/>
    <property type="match status" value="1"/>
</dbReference>
<dbReference type="InterPro" id="IPR011676">
    <property type="entry name" value="DUF1618"/>
</dbReference>
<reference evidence="2" key="1">
    <citation type="submission" date="2024-10" db="EMBL/GenBank/DDBJ databases">
        <authorList>
            <person name="Ryan C."/>
        </authorList>
    </citation>
    <scope>NUCLEOTIDE SEQUENCE [LARGE SCALE GENOMIC DNA]</scope>
</reference>
<dbReference type="Pfam" id="PF07762">
    <property type="entry name" value="DUF1618"/>
    <property type="match status" value="1"/>
</dbReference>
<accession>A0ABC9ASV4</accession>
<dbReference type="AlphaFoldDB" id="A0ABC9ASV4"/>
<name>A0ABC9ASV4_9POAL</name>
<evidence type="ECO:0000259" key="1">
    <source>
        <dbReference type="Pfam" id="PF07762"/>
    </source>
</evidence>
<gene>
    <name evidence="2" type="ORF">URODEC1_LOCUS56493</name>
</gene>
<dbReference type="PANTHER" id="PTHR33074">
    <property type="entry name" value="EXPRESSED PROTEIN-RELATED"/>
    <property type="match status" value="1"/>
</dbReference>
<dbReference type="EMBL" id="OZ075131">
    <property type="protein sequence ID" value="CAL4982175.1"/>
    <property type="molecule type" value="Genomic_DNA"/>
</dbReference>
<proteinExistence type="predicted"/>
<dbReference type="Proteomes" id="UP001497457">
    <property type="component" value="Chromosome 21rd"/>
</dbReference>
<feature type="domain" description="DUF1618" evidence="1">
    <location>
        <begin position="264"/>
        <end position="399"/>
    </location>
</feature>
<organism evidence="2 3">
    <name type="scientific">Urochloa decumbens</name>
    <dbReference type="NCBI Taxonomy" id="240449"/>
    <lineage>
        <taxon>Eukaryota</taxon>
        <taxon>Viridiplantae</taxon>
        <taxon>Streptophyta</taxon>
        <taxon>Embryophyta</taxon>
        <taxon>Tracheophyta</taxon>
        <taxon>Spermatophyta</taxon>
        <taxon>Magnoliopsida</taxon>
        <taxon>Liliopsida</taxon>
        <taxon>Poales</taxon>
        <taxon>Poaceae</taxon>
        <taxon>PACMAD clade</taxon>
        <taxon>Panicoideae</taxon>
        <taxon>Panicodae</taxon>
        <taxon>Paniceae</taxon>
        <taxon>Melinidinae</taxon>
        <taxon>Urochloa</taxon>
    </lineage>
</organism>
<evidence type="ECO:0000313" key="2">
    <source>
        <dbReference type="EMBL" id="CAL4982175.1"/>
    </source>
</evidence>
<protein>
    <recommendedName>
        <fullName evidence="1">DUF1618 domain-containing protein</fullName>
    </recommendedName>
</protein>
<sequence length="446" mass="49338">MKLLTRLALSGFNGLRIFGCTSSASLRSIHLVPRRGFNAAAASNDPSWVILNCNDTRRNDSLSSDAEGNKAVAECHTTTGRRLRVSLGLVAPPASSSLFYHCDDTPPEVKDDLQVIAAHGDSVLLSMLRGFSISYGATYDHFLYMAGGAIRPPSLSLLPTGCILSRYSQDDAHFRPLLHKDTGILWRGDGELLVAQLDVMSRFGGQLGMANLGVLHFGRNQWELKSLVPIVHNKGRKGDEVLSCWHGDMAIPAGDRFLCWYQQQRGFILCDMLALEASPKLRYEPLPSVPYSPKYHTDDLLPLRHNEGMGVAGPEAVRLVSIEPRCCCGRFGRSSCARSRSAFTVTTWTMDLSMDEPMTWVKEGVLDCEELWAMPGYDGIPRKPVEHPVVSLDNPDVVCFMVSDCRNHGNKVWMIEVDTRRKALLSAVQCTTDLSKPRVHLPAKLQ</sequence>